<dbReference type="EMBL" id="JBHSMJ010000002">
    <property type="protein sequence ID" value="MFC5446644.1"/>
    <property type="molecule type" value="Genomic_DNA"/>
</dbReference>
<evidence type="ECO:0000313" key="2">
    <source>
        <dbReference type="Proteomes" id="UP001596044"/>
    </source>
</evidence>
<reference evidence="2" key="1">
    <citation type="journal article" date="2019" name="Int. J. Syst. Evol. Microbiol.">
        <title>The Global Catalogue of Microorganisms (GCM) 10K type strain sequencing project: providing services to taxonomists for standard genome sequencing and annotation.</title>
        <authorList>
            <consortium name="The Broad Institute Genomics Platform"/>
            <consortium name="The Broad Institute Genome Sequencing Center for Infectious Disease"/>
            <person name="Wu L."/>
            <person name="Ma J."/>
        </authorList>
    </citation>
    <scope>NUCLEOTIDE SEQUENCE [LARGE SCALE GENOMIC DNA]</scope>
    <source>
        <strain evidence="2">KACC 11904</strain>
    </source>
</reference>
<evidence type="ECO:0000313" key="1">
    <source>
        <dbReference type="EMBL" id="MFC5446644.1"/>
    </source>
</evidence>
<accession>A0ABW0JZR5</accession>
<dbReference type="SUPFAM" id="SSF52499">
    <property type="entry name" value="Isochorismatase-like hydrolases"/>
    <property type="match status" value="1"/>
</dbReference>
<proteinExistence type="predicted"/>
<dbReference type="InterPro" id="IPR053152">
    <property type="entry name" value="Hydrolase_YcaC-like"/>
</dbReference>
<dbReference type="PANTHER" id="PTHR43559:SF1">
    <property type="entry name" value="HYDROLASE"/>
    <property type="match status" value="1"/>
</dbReference>
<comment type="caution">
    <text evidence="1">The sequence shown here is derived from an EMBL/GenBank/DDBJ whole genome shotgun (WGS) entry which is preliminary data.</text>
</comment>
<organism evidence="1 2">
    <name type="scientific">Paenibacillus aestuarii</name>
    <dbReference type="NCBI Taxonomy" id="516965"/>
    <lineage>
        <taxon>Bacteria</taxon>
        <taxon>Bacillati</taxon>
        <taxon>Bacillota</taxon>
        <taxon>Bacilli</taxon>
        <taxon>Bacillales</taxon>
        <taxon>Paenibacillaceae</taxon>
        <taxon>Paenibacillus</taxon>
    </lineage>
</organism>
<protein>
    <recommendedName>
        <fullName evidence="3">Isochorismatase family protein</fullName>
    </recommendedName>
</protein>
<gene>
    <name evidence="1" type="ORF">ACFPOG_00050</name>
</gene>
<keyword evidence="2" id="KW-1185">Reference proteome</keyword>
<evidence type="ECO:0008006" key="3">
    <source>
        <dbReference type="Google" id="ProtNLM"/>
    </source>
</evidence>
<dbReference type="PANTHER" id="PTHR43559">
    <property type="entry name" value="HYDROLASE YCAC-RELATED"/>
    <property type="match status" value="1"/>
</dbReference>
<dbReference type="Gene3D" id="3.40.50.850">
    <property type="entry name" value="Isochorismatase-like"/>
    <property type="match status" value="1"/>
</dbReference>
<dbReference type="InterPro" id="IPR036380">
    <property type="entry name" value="Isochorismatase-like_sf"/>
</dbReference>
<sequence length="41" mass="4562">MVTDASGGVSKEAHDMAIQRMIQAGATPITWEQYLLELQRD</sequence>
<dbReference type="Proteomes" id="UP001596044">
    <property type="component" value="Unassembled WGS sequence"/>
</dbReference>
<dbReference type="RefSeq" id="WP_333742443.1">
    <property type="nucleotide sequence ID" value="NZ_JAQFVF010000013.1"/>
</dbReference>
<name>A0ABW0JZR5_9BACL</name>